<sequence length="205" mass="21950">MCYHNYTSHPGCGHLSESPSHPWTLCAPALDRLSALRGPSSPPLVPLQFTPATGLPKRQSTISRLRKGFIERAAASMKEGGRRSVSDPAPGFSFSRSSTMSNISTADTGPSWTDAEIKAVKCAVPKARGVVGGSGLGTVCQECRVWIERMRDMILGFDGGKGVRGTGAYEEFLRARGVGDVRVFAEGVRGRGEDVRELVGEREGI</sequence>
<dbReference type="Proteomes" id="UP000799444">
    <property type="component" value="Unassembled WGS sequence"/>
</dbReference>
<dbReference type="OrthoDB" id="3912456at2759"/>
<accession>A0A9P4UZ14</accession>
<name>A0A9P4UZ14_9PLEO</name>
<gene>
    <name evidence="1" type="ORF">EJ04DRAFT_555904</name>
</gene>
<comment type="caution">
    <text evidence="1">The sequence shown here is derived from an EMBL/GenBank/DDBJ whole genome shotgun (WGS) entry which is preliminary data.</text>
</comment>
<reference evidence="1" key="1">
    <citation type="journal article" date="2020" name="Stud. Mycol.">
        <title>101 Dothideomycetes genomes: a test case for predicting lifestyles and emergence of pathogens.</title>
        <authorList>
            <person name="Haridas S."/>
            <person name="Albert R."/>
            <person name="Binder M."/>
            <person name="Bloem J."/>
            <person name="Labutti K."/>
            <person name="Salamov A."/>
            <person name="Andreopoulos B."/>
            <person name="Baker S."/>
            <person name="Barry K."/>
            <person name="Bills G."/>
            <person name="Bluhm B."/>
            <person name="Cannon C."/>
            <person name="Castanera R."/>
            <person name="Culley D."/>
            <person name="Daum C."/>
            <person name="Ezra D."/>
            <person name="Gonzalez J."/>
            <person name="Henrissat B."/>
            <person name="Kuo A."/>
            <person name="Liang C."/>
            <person name="Lipzen A."/>
            <person name="Lutzoni F."/>
            <person name="Magnuson J."/>
            <person name="Mondo S."/>
            <person name="Nolan M."/>
            <person name="Ohm R."/>
            <person name="Pangilinan J."/>
            <person name="Park H.-J."/>
            <person name="Ramirez L."/>
            <person name="Alfaro M."/>
            <person name="Sun H."/>
            <person name="Tritt A."/>
            <person name="Yoshinaga Y."/>
            <person name="Zwiers L.-H."/>
            <person name="Turgeon B."/>
            <person name="Goodwin S."/>
            <person name="Spatafora J."/>
            <person name="Crous P."/>
            <person name="Grigoriev I."/>
        </authorList>
    </citation>
    <scope>NUCLEOTIDE SEQUENCE</scope>
    <source>
        <strain evidence="1">CBS 125425</strain>
    </source>
</reference>
<dbReference type="EMBL" id="ML996236">
    <property type="protein sequence ID" value="KAF2729750.1"/>
    <property type="molecule type" value="Genomic_DNA"/>
</dbReference>
<protein>
    <submittedName>
        <fullName evidence="1">Uncharacterized protein</fullName>
    </submittedName>
</protein>
<evidence type="ECO:0000313" key="2">
    <source>
        <dbReference type="Proteomes" id="UP000799444"/>
    </source>
</evidence>
<organism evidence="1 2">
    <name type="scientific">Polyplosphaeria fusca</name>
    <dbReference type="NCBI Taxonomy" id="682080"/>
    <lineage>
        <taxon>Eukaryota</taxon>
        <taxon>Fungi</taxon>
        <taxon>Dikarya</taxon>
        <taxon>Ascomycota</taxon>
        <taxon>Pezizomycotina</taxon>
        <taxon>Dothideomycetes</taxon>
        <taxon>Pleosporomycetidae</taxon>
        <taxon>Pleosporales</taxon>
        <taxon>Tetraplosphaeriaceae</taxon>
        <taxon>Polyplosphaeria</taxon>
    </lineage>
</organism>
<keyword evidence="2" id="KW-1185">Reference proteome</keyword>
<dbReference type="AlphaFoldDB" id="A0A9P4UZ14"/>
<proteinExistence type="predicted"/>
<evidence type="ECO:0000313" key="1">
    <source>
        <dbReference type="EMBL" id="KAF2729750.1"/>
    </source>
</evidence>